<protein>
    <submittedName>
        <fullName evidence="10">UDENN FLCN/SMCR8-type domain-containing protein</fullName>
    </submittedName>
</protein>
<organism evidence="8 10">
    <name type="scientific">Dracunculus medinensis</name>
    <name type="common">Guinea worm</name>
    <dbReference type="NCBI Taxonomy" id="318479"/>
    <lineage>
        <taxon>Eukaryota</taxon>
        <taxon>Metazoa</taxon>
        <taxon>Ecdysozoa</taxon>
        <taxon>Nematoda</taxon>
        <taxon>Chromadorea</taxon>
        <taxon>Rhabditida</taxon>
        <taxon>Spirurina</taxon>
        <taxon>Dracunculoidea</taxon>
        <taxon>Dracunculidae</taxon>
        <taxon>Dracunculus</taxon>
    </lineage>
</organism>
<evidence type="ECO:0000259" key="6">
    <source>
        <dbReference type="PROSITE" id="PS51834"/>
    </source>
</evidence>
<sequence length="578" mass="65390">MFCRCFACQQAISINLIYRIHLKTVEKRIAFLNKSDSLIWDAMDIIDECITWGKRRVDPWNRVSCCQKPVILLVEFCQIQGPRPLHCYPSNSFPHLDLDNIAIWLMSSESVQGSTVLLYNQQTALYACIYHSILLDIRARGFQKVAHKNSGLEQGNGHNAHEMMIHDVYEHSLSFDLLFMRPICLALLSVSKPTSSLLKSFMNRCQEIFTPIIVCNRNLFKFHASALFDFCDAVASLSPNSSTSLNMTKSSTLTRIESLLVQARQLLPKIEIVLNTIGKKAGIDGCASHTMESLNEWLNAFGTPYSAPLLDINHLMPCVFNTFIKAINNSYELFTKIDKTRRNGSLYCGDRAVLILKNYCMSTPNSTNFEWLEGNDYSDRENTLRAVVDKLDQILYPVLSGGRLALCASDQRKPAAMDLLQKLIMLNITAVNDNAFWIGEGENIPSFCSIFGQSVSRLQSAHWSAEHVDAVFDMNGNRLRSKEYNGTLLSTLSDKRFDSFPSDRSIIAFVTALLTDFCSLVYLAKFKGAEQICEAVKLHKDDAAILVNLLTQLDFIKYNKLRDTVRESVKSDPRLLRF</sequence>
<keyword evidence="4" id="KW-0072">Autophagy</keyword>
<dbReference type="PROSITE" id="PS51834">
    <property type="entry name" value="DENN_FLCN_SMCR8"/>
    <property type="match status" value="1"/>
</dbReference>
<dbReference type="GO" id="GO:0006914">
    <property type="term" value="P:autophagy"/>
    <property type="evidence" value="ECO:0007669"/>
    <property type="project" value="UniProtKB-KW"/>
</dbReference>
<accession>A0A0N4UQL2</accession>
<dbReference type="InterPro" id="IPR037521">
    <property type="entry name" value="FLCN/SMCR8_DENN"/>
</dbReference>
<evidence type="ECO:0000256" key="3">
    <source>
        <dbReference type="ARBA" id="ARBA00022658"/>
    </source>
</evidence>
<gene>
    <name evidence="7" type="ORF">DME_LOCUS3796</name>
</gene>
<dbReference type="PANTHER" id="PTHR31334">
    <property type="entry name" value="SMITH-MAGENIS SYNDROME REGION GENE 8 PROTEIN"/>
    <property type="match status" value="1"/>
</dbReference>
<name>A0A0N4UQL2_DRAME</name>
<keyword evidence="9" id="KW-1185">Reference proteome</keyword>
<dbReference type="OrthoDB" id="2289278at2759"/>
<dbReference type="PANTHER" id="PTHR31334:SF1">
    <property type="entry name" value="GUANINE NUCLEOTIDE EXCHANGE PROTEIN SMCR8"/>
    <property type="match status" value="1"/>
</dbReference>
<proteinExistence type="inferred from homology"/>
<dbReference type="STRING" id="318479.A0A0N4UQL2"/>
<feature type="domain" description="UDENN FLCN/SMCR8-type" evidence="6">
    <location>
        <begin position="61"/>
        <end position="578"/>
    </location>
</feature>
<evidence type="ECO:0000256" key="4">
    <source>
        <dbReference type="ARBA" id="ARBA00023006"/>
    </source>
</evidence>
<dbReference type="GO" id="GO:0032045">
    <property type="term" value="C:guanyl-nucleotide exchange factor complex"/>
    <property type="evidence" value="ECO:0007669"/>
    <property type="project" value="TreeGrafter"/>
</dbReference>
<dbReference type="GO" id="GO:0005085">
    <property type="term" value="F:guanyl-nucleotide exchange factor activity"/>
    <property type="evidence" value="ECO:0007669"/>
    <property type="project" value="UniProtKB-KW"/>
</dbReference>
<reference evidence="7 9" key="2">
    <citation type="submission" date="2018-11" db="EMBL/GenBank/DDBJ databases">
        <authorList>
            <consortium name="Pathogen Informatics"/>
        </authorList>
    </citation>
    <scope>NUCLEOTIDE SEQUENCE [LARGE SCALE GENOMIC DNA]</scope>
</reference>
<comment type="similarity">
    <text evidence="5">Belongs to the SMCR8 family.</text>
</comment>
<keyword evidence="3" id="KW-0344">Guanine-nucleotide releasing factor</keyword>
<evidence type="ECO:0000256" key="1">
    <source>
        <dbReference type="ARBA" id="ARBA00004496"/>
    </source>
</evidence>
<dbReference type="GO" id="GO:0005737">
    <property type="term" value="C:cytoplasm"/>
    <property type="evidence" value="ECO:0007669"/>
    <property type="project" value="UniProtKB-SubCell"/>
</dbReference>
<evidence type="ECO:0000256" key="5">
    <source>
        <dbReference type="ARBA" id="ARBA00038137"/>
    </source>
</evidence>
<evidence type="ECO:0000313" key="9">
    <source>
        <dbReference type="Proteomes" id="UP000274756"/>
    </source>
</evidence>
<reference evidence="10" key="1">
    <citation type="submission" date="2017-02" db="UniProtKB">
        <authorList>
            <consortium name="WormBaseParasite"/>
        </authorList>
    </citation>
    <scope>IDENTIFICATION</scope>
</reference>
<evidence type="ECO:0000313" key="10">
    <source>
        <dbReference type="WBParaSite" id="DME_0001030301-mRNA-1"/>
    </source>
</evidence>
<evidence type="ECO:0000256" key="2">
    <source>
        <dbReference type="ARBA" id="ARBA00022490"/>
    </source>
</evidence>
<dbReference type="WBParaSite" id="DME_0001030301-mRNA-1">
    <property type="protein sequence ID" value="DME_0001030301-mRNA-1"/>
    <property type="gene ID" value="DME_0001030301"/>
</dbReference>
<evidence type="ECO:0000313" key="8">
    <source>
        <dbReference type="Proteomes" id="UP000038040"/>
    </source>
</evidence>
<comment type="subcellular location">
    <subcellularLocation>
        <location evidence="1">Cytoplasm</location>
    </subcellularLocation>
</comment>
<dbReference type="Proteomes" id="UP000038040">
    <property type="component" value="Unplaced"/>
</dbReference>
<dbReference type="Proteomes" id="UP000274756">
    <property type="component" value="Unassembled WGS sequence"/>
</dbReference>
<evidence type="ECO:0000313" key="7">
    <source>
        <dbReference type="EMBL" id="VDN53823.1"/>
    </source>
</evidence>
<dbReference type="AlphaFoldDB" id="A0A0N4UQL2"/>
<dbReference type="EMBL" id="UYYG01000188">
    <property type="protein sequence ID" value="VDN53823.1"/>
    <property type="molecule type" value="Genomic_DNA"/>
</dbReference>
<keyword evidence="2" id="KW-0963">Cytoplasm</keyword>